<accession>A0ABN0U7G3</accession>
<dbReference type="RefSeq" id="WP_343935821.1">
    <property type="nucleotide sequence ID" value="NZ_BAAABU010000010.1"/>
</dbReference>
<sequence length="241" mass="25881">MTRSAAARVPDHVHWAAGATGTTFVLDGRSGRWHVLNPAAAALWRELGREGDVGRAIRTTARHYSRATAAVYEQDARRVAADLLDRGLVTTGPPRQAPPARSIAERPSGLVPVHPAGGAPGWRARLGLVVALVLLRLPFWLTVRLVGALVRRCARPATVDEAVAAVEAVCAAADRHIGRVACLERSLAAVVSAALTRRRIRWAIGVAEDPVEFHAWPEIAGVMVDVPGERAATEFIKVFEM</sequence>
<dbReference type="Gene3D" id="1.10.10.1150">
    <property type="entry name" value="Coenzyme PQQ synthesis protein D (PqqD)"/>
    <property type="match status" value="1"/>
</dbReference>
<feature type="domain" description="Microcin J25-processing protein McjB C-terminal" evidence="2">
    <location>
        <begin position="130"/>
        <end position="226"/>
    </location>
</feature>
<comment type="caution">
    <text evidence="3">The sequence shown here is derived from an EMBL/GenBank/DDBJ whole genome shotgun (WGS) entry which is preliminary data.</text>
</comment>
<proteinExistence type="predicted"/>
<dbReference type="Proteomes" id="UP001500416">
    <property type="component" value="Unassembled WGS sequence"/>
</dbReference>
<dbReference type="InterPro" id="IPR053521">
    <property type="entry name" value="McjB-like"/>
</dbReference>
<keyword evidence="4" id="KW-1185">Reference proteome</keyword>
<feature type="region of interest" description="Disordered" evidence="1">
    <location>
        <begin position="90"/>
        <end position="109"/>
    </location>
</feature>
<dbReference type="EMBL" id="BAAABU010000010">
    <property type="protein sequence ID" value="GAA0240819.1"/>
    <property type="molecule type" value="Genomic_DNA"/>
</dbReference>
<dbReference type="Pfam" id="PF05402">
    <property type="entry name" value="PqqD"/>
    <property type="match status" value="1"/>
</dbReference>
<evidence type="ECO:0000256" key="1">
    <source>
        <dbReference type="SAM" id="MobiDB-lite"/>
    </source>
</evidence>
<name>A0ABN0U7G3_9PSEU</name>
<dbReference type="InterPro" id="IPR041881">
    <property type="entry name" value="PqqD_sf"/>
</dbReference>
<dbReference type="Pfam" id="PF13471">
    <property type="entry name" value="Transglut_core3"/>
    <property type="match status" value="1"/>
</dbReference>
<evidence type="ECO:0000313" key="4">
    <source>
        <dbReference type="Proteomes" id="UP001500416"/>
    </source>
</evidence>
<reference evidence="3 4" key="1">
    <citation type="journal article" date="2019" name="Int. J. Syst. Evol. Microbiol.">
        <title>The Global Catalogue of Microorganisms (GCM) 10K type strain sequencing project: providing services to taxonomists for standard genome sequencing and annotation.</title>
        <authorList>
            <consortium name="The Broad Institute Genomics Platform"/>
            <consortium name="The Broad Institute Genome Sequencing Center for Infectious Disease"/>
            <person name="Wu L."/>
            <person name="Ma J."/>
        </authorList>
    </citation>
    <scope>NUCLEOTIDE SEQUENCE [LARGE SCALE GENOMIC DNA]</scope>
    <source>
        <strain evidence="3 4">JCM 3380</strain>
    </source>
</reference>
<dbReference type="InterPro" id="IPR008792">
    <property type="entry name" value="PQQD"/>
</dbReference>
<organism evidence="3 4">
    <name type="scientific">Saccharothrix mutabilis subsp. mutabilis</name>
    <dbReference type="NCBI Taxonomy" id="66855"/>
    <lineage>
        <taxon>Bacteria</taxon>
        <taxon>Bacillati</taxon>
        <taxon>Actinomycetota</taxon>
        <taxon>Actinomycetes</taxon>
        <taxon>Pseudonocardiales</taxon>
        <taxon>Pseudonocardiaceae</taxon>
        <taxon>Saccharothrix</taxon>
    </lineage>
</organism>
<gene>
    <name evidence="3" type="ORF">GCM10010492_44940</name>
</gene>
<evidence type="ECO:0000313" key="3">
    <source>
        <dbReference type="EMBL" id="GAA0240819.1"/>
    </source>
</evidence>
<dbReference type="InterPro" id="IPR032708">
    <property type="entry name" value="McjB_C"/>
</dbReference>
<protein>
    <submittedName>
        <fullName evidence="3">Lasso peptide biosynthesis B2 protein</fullName>
    </submittedName>
</protein>
<evidence type="ECO:0000259" key="2">
    <source>
        <dbReference type="Pfam" id="PF13471"/>
    </source>
</evidence>
<dbReference type="NCBIfam" id="NF033537">
    <property type="entry name" value="lasso_biosyn_B2"/>
    <property type="match status" value="1"/>
</dbReference>